<dbReference type="KEGG" id="cuv:CUREI_02200"/>
<evidence type="ECO:0000313" key="1">
    <source>
        <dbReference type="EMBL" id="AIL96278.1"/>
    </source>
</evidence>
<reference evidence="1" key="1">
    <citation type="submission" date="2014-08" db="EMBL/GenBank/DDBJ databases">
        <title>Complete genome sequence of Corynebacterium ureicelerivorans DSM 45051, a lipophilic and urea-splitting isolate from a blood culture of a septicaemia patient.</title>
        <authorList>
            <person name="Tippelt A."/>
            <person name="Albersmeier A."/>
            <person name="Brinkrolf K."/>
            <person name="Ruckert C."/>
            <person name="Tauch A."/>
        </authorList>
    </citation>
    <scope>NUCLEOTIDE SEQUENCE [LARGE SCALE GENOMIC DNA]</scope>
    <source>
        <strain evidence="1">IMMIB RIV-2301</strain>
    </source>
</reference>
<protein>
    <recommendedName>
        <fullName evidence="3">Transducer protein Htr23</fullName>
    </recommendedName>
</protein>
<gene>
    <name evidence="1" type="ORF">CUREI_02200</name>
</gene>
<dbReference type="STRING" id="401472.CUREI_02200"/>
<proteinExistence type="predicted"/>
<dbReference type="AlphaFoldDB" id="A0A077HGV8"/>
<dbReference type="EMBL" id="CP009215">
    <property type="protein sequence ID" value="AIL96278.1"/>
    <property type="molecule type" value="Genomic_DNA"/>
</dbReference>
<dbReference type="HOGENOM" id="CLU_2368107_0_0_11"/>
<evidence type="ECO:0008006" key="3">
    <source>
        <dbReference type="Google" id="ProtNLM"/>
    </source>
</evidence>
<name>A0A077HGV8_9CORY</name>
<evidence type="ECO:0000313" key="2">
    <source>
        <dbReference type="Proteomes" id="UP000028939"/>
    </source>
</evidence>
<keyword evidence="2" id="KW-1185">Reference proteome</keyword>
<organism evidence="1 2">
    <name type="scientific">Corynebacterium ureicelerivorans</name>
    <dbReference type="NCBI Taxonomy" id="401472"/>
    <lineage>
        <taxon>Bacteria</taxon>
        <taxon>Bacillati</taxon>
        <taxon>Actinomycetota</taxon>
        <taxon>Actinomycetes</taxon>
        <taxon>Mycobacteriales</taxon>
        <taxon>Corynebacteriaceae</taxon>
        <taxon>Corynebacterium</taxon>
    </lineage>
</organism>
<dbReference type="Proteomes" id="UP000028939">
    <property type="component" value="Chromosome"/>
</dbReference>
<sequence length="95" mass="10042">MAMTVFHIDPTAVSAMTDSLRADAAQLQLLDDVNVSDLWPLGEFSAALSQAITKANTDAEALRAEANRIAAAMDLAVDAAVAVDDRTCRKLEAPL</sequence>
<accession>A0A077HGV8</accession>